<keyword evidence="4 7" id="KW-0812">Transmembrane</keyword>
<comment type="caution">
    <text evidence="9">The sequence shown here is derived from an EMBL/GenBank/DDBJ whole genome shotgun (WGS) entry which is preliminary data.</text>
</comment>
<dbReference type="InterPro" id="IPR043429">
    <property type="entry name" value="ArtM/GltK/GlnP/TcyL/YhdX-like"/>
</dbReference>
<dbReference type="Proteomes" id="UP001519287">
    <property type="component" value="Unassembled WGS sequence"/>
</dbReference>
<comment type="similarity">
    <text evidence="7">Belongs to the binding-protein-dependent transport system permease family.</text>
</comment>
<evidence type="ECO:0000313" key="10">
    <source>
        <dbReference type="Proteomes" id="UP001519287"/>
    </source>
</evidence>
<evidence type="ECO:0000256" key="2">
    <source>
        <dbReference type="ARBA" id="ARBA00022448"/>
    </source>
</evidence>
<feature type="transmembrane region" description="Helical" evidence="7">
    <location>
        <begin position="20"/>
        <end position="43"/>
    </location>
</feature>
<dbReference type="InterPro" id="IPR000515">
    <property type="entry name" value="MetI-like"/>
</dbReference>
<keyword evidence="10" id="KW-1185">Reference proteome</keyword>
<evidence type="ECO:0000256" key="4">
    <source>
        <dbReference type="ARBA" id="ARBA00022692"/>
    </source>
</evidence>
<evidence type="ECO:0000259" key="8">
    <source>
        <dbReference type="PROSITE" id="PS50928"/>
    </source>
</evidence>
<keyword evidence="5 7" id="KW-1133">Transmembrane helix</keyword>
<feature type="transmembrane region" description="Helical" evidence="7">
    <location>
        <begin position="55"/>
        <end position="76"/>
    </location>
</feature>
<dbReference type="CDD" id="cd06261">
    <property type="entry name" value="TM_PBP2"/>
    <property type="match status" value="1"/>
</dbReference>
<evidence type="ECO:0000256" key="1">
    <source>
        <dbReference type="ARBA" id="ARBA00004651"/>
    </source>
</evidence>
<dbReference type="EMBL" id="JAGGLB010000012">
    <property type="protein sequence ID" value="MBP1992215.1"/>
    <property type="molecule type" value="Genomic_DNA"/>
</dbReference>
<proteinExistence type="inferred from homology"/>
<organism evidence="9 10">
    <name type="scientific">Paenibacillus eucommiae</name>
    <dbReference type="NCBI Taxonomy" id="1355755"/>
    <lineage>
        <taxon>Bacteria</taxon>
        <taxon>Bacillati</taxon>
        <taxon>Bacillota</taxon>
        <taxon>Bacilli</taxon>
        <taxon>Bacillales</taxon>
        <taxon>Paenibacillaceae</taxon>
        <taxon>Paenibacillus</taxon>
    </lineage>
</organism>
<dbReference type="PANTHER" id="PTHR30614:SF43">
    <property type="entry name" value="L-CYSTINE TRANSPORT SYSTEM PERMEASE PROTEIN TCYM"/>
    <property type="match status" value="1"/>
</dbReference>
<dbReference type="Pfam" id="PF00528">
    <property type="entry name" value="BPD_transp_1"/>
    <property type="match status" value="1"/>
</dbReference>
<dbReference type="InterPro" id="IPR010065">
    <property type="entry name" value="AA_ABC_transptr_permease_3TM"/>
</dbReference>
<evidence type="ECO:0000313" key="9">
    <source>
        <dbReference type="EMBL" id="MBP1992215.1"/>
    </source>
</evidence>
<comment type="subcellular location">
    <subcellularLocation>
        <location evidence="1 7">Cell membrane</location>
        <topology evidence="1 7">Multi-pass membrane protein</topology>
    </subcellularLocation>
</comment>
<name>A0ABS4IYU2_9BACL</name>
<dbReference type="RefSeq" id="WP_209972972.1">
    <property type="nucleotide sequence ID" value="NZ_JAGGLB010000012.1"/>
</dbReference>
<dbReference type="PROSITE" id="PS50928">
    <property type="entry name" value="ABC_TM1"/>
    <property type="match status" value="1"/>
</dbReference>
<keyword evidence="2 7" id="KW-0813">Transport</keyword>
<evidence type="ECO:0000256" key="7">
    <source>
        <dbReference type="RuleBase" id="RU363032"/>
    </source>
</evidence>
<evidence type="ECO:0000256" key="6">
    <source>
        <dbReference type="ARBA" id="ARBA00023136"/>
    </source>
</evidence>
<feature type="transmembrane region" description="Helical" evidence="7">
    <location>
        <begin position="96"/>
        <end position="116"/>
    </location>
</feature>
<evidence type="ECO:0000256" key="3">
    <source>
        <dbReference type="ARBA" id="ARBA00022475"/>
    </source>
</evidence>
<protein>
    <submittedName>
        <fullName evidence="9">L-cystine transport system permease protein</fullName>
    </submittedName>
</protein>
<dbReference type="InterPro" id="IPR035906">
    <property type="entry name" value="MetI-like_sf"/>
</dbReference>
<dbReference type="NCBIfam" id="TIGR01726">
    <property type="entry name" value="HEQRo_perm_3TM"/>
    <property type="match status" value="1"/>
</dbReference>
<reference evidence="9 10" key="1">
    <citation type="submission" date="2021-03" db="EMBL/GenBank/DDBJ databases">
        <title>Genomic Encyclopedia of Type Strains, Phase IV (KMG-IV): sequencing the most valuable type-strain genomes for metagenomic binning, comparative biology and taxonomic classification.</title>
        <authorList>
            <person name="Goeker M."/>
        </authorList>
    </citation>
    <scope>NUCLEOTIDE SEQUENCE [LARGE SCALE GENOMIC DNA]</scope>
    <source>
        <strain evidence="9 10">DSM 26048</strain>
    </source>
</reference>
<accession>A0ABS4IYU2</accession>
<evidence type="ECO:0000256" key="5">
    <source>
        <dbReference type="ARBA" id="ARBA00022989"/>
    </source>
</evidence>
<dbReference type="PANTHER" id="PTHR30614">
    <property type="entry name" value="MEMBRANE COMPONENT OF AMINO ACID ABC TRANSPORTER"/>
    <property type="match status" value="1"/>
</dbReference>
<keyword evidence="6 7" id="KW-0472">Membrane</keyword>
<gene>
    <name evidence="9" type="ORF">J2Z66_003823</name>
</gene>
<dbReference type="SUPFAM" id="SSF161098">
    <property type="entry name" value="MetI-like"/>
    <property type="match status" value="1"/>
</dbReference>
<sequence>MKLDPAFIFTAMLQLLSSLPVTLFITVVSVFCGLLIGTVVALIRIYRVPVLHPIAAFYVMFFRGTPMLMHLLLVYFGLPMLIDSLAAAFGWSFHSAAIPMLGFVLIAFSLTAGSYLSEVIRAAILSINRGQIEAAYSVGMTTWQALRRIVFPQAFAVSLPNLSNGLIGMLHGSTLAYTVSVVEINAKALIVASTNWKFLEAFIAAALIFWGVTLVIEKAAALLEKRLNTYNRGGVA</sequence>
<keyword evidence="3" id="KW-1003">Cell membrane</keyword>
<dbReference type="Gene3D" id="1.10.3720.10">
    <property type="entry name" value="MetI-like"/>
    <property type="match status" value="1"/>
</dbReference>
<feature type="domain" description="ABC transmembrane type-1" evidence="8">
    <location>
        <begin position="19"/>
        <end position="220"/>
    </location>
</feature>
<feature type="transmembrane region" description="Helical" evidence="7">
    <location>
        <begin position="198"/>
        <end position="216"/>
    </location>
</feature>